<name>A0A0A9BLB7_ARUDO</name>
<organism evidence="1">
    <name type="scientific">Arundo donax</name>
    <name type="common">Giant reed</name>
    <name type="synonym">Donax arundinaceus</name>
    <dbReference type="NCBI Taxonomy" id="35708"/>
    <lineage>
        <taxon>Eukaryota</taxon>
        <taxon>Viridiplantae</taxon>
        <taxon>Streptophyta</taxon>
        <taxon>Embryophyta</taxon>
        <taxon>Tracheophyta</taxon>
        <taxon>Spermatophyta</taxon>
        <taxon>Magnoliopsida</taxon>
        <taxon>Liliopsida</taxon>
        <taxon>Poales</taxon>
        <taxon>Poaceae</taxon>
        <taxon>PACMAD clade</taxon>
        <taxon>Arundinoideae</taxon>
        <taxon>Arundineae</taxon>
        <taxon>Arundo</taxon>
    </lineage>
</organism>
<sequence length="22" mass="2498">MYPSRRKTSFFSSASFCSSFSS</sequence>
<reference evidence="1" key="2">
    <citation type="journal article" date="2015" name="Data Brief">
        <title>Shoot transcriptome of the giant reed, Arundo donax.</title>
        <authorList>
            <person name="Barrero R.A."/>
            <person name="Guerrero F.D."/>
            <person name="Moolhuijzen P."/>
            <person name="Goolsby J.A."/>
            <person name="Tidwell J."/>
            <person name="Bellgard S.E."/>
            <person name="Bellgard M.I."/>
        </authorList>
    </citation>
    <scope>NUCLEOTIDE SEQUENCE</scope>
    <source>
        <tissue evidence="1">Shoot tissue taken approximately 20 cm above the soil surface</tissue>
    </source>
</reference>
<protein>
    <submittedName>
        <fullName evidence="1">Uncharacterized protein</fullName>
    </submittedName>
</protein>
<reference evidence="1" key="1">
    <citation type="submission" date="2014-09" db="EMBL/GenBank/DDBJ databases">
        <authorList>
            <person name="Magalhaes I.L.F."/>
            <person name="Oliveira U."/>
            <person name="Santos F.R."/>
            <person name="Vidigal T.H.D.A."/>
            <person name="Brescovit A.D."/>
            <person name="Santos A.J."/>
        </authorList>
    </citation>
    <scope>NUCLEOTIDE SEQUENCE</scope>
    <source>
        <tissue evidence="1">Shoot tissue taken approximately 20 cm above the soil surface</tissue>
    </source>
</reference>
<evidence type="ECO:0000313" key="1">
    <source>
        <dbReference type="EMBL" id="JAD62020.1"/>
    </source>
</evidence>
<dbReference type="EMBL" id="GBRH01235875">
    <property type="protein sequence ID" value="JAD62020.1"/>
    <property type="molecule type" value="Transcribed_RNA"/>
</dbReference>
<accession>A0A0A9BLB7</accession>
<proteinExistence type="predicted"/>
<dbReference type="AlphaFoldDB" id="A0A0A9BLB7"/>